<dbReference type="AlphaFoldDB" id="A0A9C9JZZ1"/>
<dbReference type="Proteomes" id="UP000885826">
    <property type="component" value="Unassembled WGS sequence"/>
</dbReference>
<accession>A0A9C9JZZ1</accession>
<dbReference type="Pfam" id="PF17131">
    <property type="entry name" value="LolA_like"/>
    <property type="match status" value="1"/>
</dbReference>
<dbReference type="InterPro" id="IPR033399">
    <property type="entry name" value="TP_0789-like"/>
</dbReference>
<dbReference type="Gene3D" id="2.50.20.10">
    <property type="entry name" value="Lipoprotein localisation LolA/LolB/LppX"/>
    <property type="match status" value="1"/>
</dbReference>
<dbReference type="CDD" id="cd16329">
    <property type="entry name" value="LolA_like"/>
    <property type="match status" value="1"/>
</dbReference>
<gene>
    <name evidence="2" type="ORF">ENI34_04570</name>
</gene>
<comment type="caution">
    <text evidence="2">The sequence shown here is derived from an EMBL/GenBank/DDBJ whole genome shotgun (WGS) entry which is preliminary data.</text>
</comment>
<organism evidence="2 3">
    <name type="scientific">candidate division WOR-3 bacterium</name>
    <dbReference type="NCBI Taxonomy" id="2052148"/>
    <lineage>
        <taxon>Bacteria</taxon>
        <taxon>Bacteria division WOR-3</taxon>
    </lineage>
</organism>
<reference evidence="2" key="1">
    <citation type="journal article" date="2020" name="mSystems">
        <title>Genome- and Community-Level Interaction Insights into Carbon Utilization and Element Cycling Functions of Hydrothermarchaeota in Hydrothermal Sediment.</title>
        <authorList>
            <person name="Zhou Z."/>
            <person name="Liu Y."/>
            <person name="Xu W."/>
            <person name="Pan J."/>
            <person name="Luo Z.H."/>
            <person name="Li M."/>
        </authorList>
    </citation>
    <scope>NUCLEOTIDE SEQUENCE</scope>
    <source>
        <strain evidence="2">HyVt-388</strain>
    </source>
</reference>
<keyword evidence="2" id="KW-0449">Lipoprotein</keyword>
<feature type="domain" description="Uncharacterized protein TP-0789" evidence="1">
    <location>
        <begin position="73"/>
        <end position="250"/>
    </location>
</feature>
<dbReference type="EMBL" id="DRIG01000048">
    <property type="protein sequence ID" value="HEC78401.1"/>
    <property type="molecule type" value="Genomic_DNA"/>
</dbReference>
<name>A0A9C9JZZ1_UNCW3</name>
<evidence type="ECO:0000313" key="3">
    <source>
        <dbReference type="Proteomes" id="UP000885826"/>
    </source>
</evidence>
<sequence length="250" mass="29627">MKRRLILGFLWIFLINPFNYIRADVETPSAVEILKKVDDTLFSPKDQKLLMKLLLIDKDGNEKTRSIRIYQKGSEKRLAKFLSPADQKGIAFLSLPDGVMYLYLPAYEKVRRIASHVRNNKFAGTDFTYEDMEAGRYTEKWNPELVENNGESFVLQLLPKEGTETKYSKLKIWVDPDNFFVTRIEYYDKKGSLRKIMTRTKIKQIKGYWVAEESEMYDLKAKHKTRMILEEVEFDTELKDDLFTERYLMR</sequence>
<evidence type="ECO:0000259" key="1">
    <source>
        <dbReference type="Pfam" id="PF17131"/>
    </source>
</evidence>
<evidence type="ECO:0000313" key="2">
    <source>
        <dbReference type="EMBL" id="HEC78401.1"/>
    </source>
</evidence>
<protein>
    <submittedName>
        <fullName evidence="2">Outer membrane lipoprotein-sorting protein</fullName>
    </submittedName>
</protein>
<proteinExistence type="predicted"/>